<sequence length="47" mass="5456">MGAKYNLFLRNWINNIATVEQIKLAVMKEFITEEESAKIMATDRNPL</sequence>
<name>A0ABY1K6Z4_9BACL</name>
<evidence type="ECO:0000313" key="2">
    <source>
        <dbReference type="Proteomes" id="UP000186666"/>
    </source>
</evidence>
<dbReference type="EMBL" id="FTNK01000011">
    <property type="protein sequence ID" value="SIR35198.1"/>
    <property type="molecule type" value="Genomic_DNA"/>
</dbReference>
<dbReference type="RefSeq" id="WP_156510115.1">
    <property type="nucleotide sequence ID" value="NZ_FTNK01000011.1"/>
</dbReference>
<accession>A0ABY1K6Z4</accession>
<comment type="caution">
    <text evidence="1">The sequence shown here is derived from an EMBL/GenBank/DDBJ whole genome shotgun (WGS) entry which is preliminary data.</text>
</comment>
<proteinExistence type="predicted"/>
<dbReference type="InterPro" id="IPR049471">
    <property type="entry name" value="SPP1_GP23.1-like"/>
</dbReference>
<evidence type="ECO:0000313" key="1">
    <source>
        <dbReference type="EMBL" id="SIR35198.1"/>
    </source>
</evidence>
<dbReference type="Pfam" id="PF20787">
    <property type="entry name" value="SPP1_GP23-1"/>
    <property type="match status" value="1"/>
</dbReference>
<dbReference type="Proteomes" id="UP000186666">
    <property type="component" value="Unassembled WGS sequence"/>
</dbReference>
<evidence type="ECO:0008006" key="3">
    <source>
        <dbReference type="Google" id="ProtNLM"/>
    </source>
</evidence>
<protein>
    <recommendedName>
        <fullName evidence="3">XkdX family protein</fullName>
    </recommendedName>
</protein>
<organism evidence="1 2">
    <name type="scientific">Paenibacillus macquariensis</name>
    <dbReference type="NCBI Taxonomy" id="948756"/>
    <lineage>
        <taxon>Bacteria</taxon>
        <taxon>Bacillati</taxon>
        <taxon>Bacillota</taxon>
        <taxon>Bacilli</taxon>
        <taxon>Bacillales</taxon>
        <taxon>Paenibacillaceae</taxon>
        <taxon>Paenibacillus</taxon>
    </lineage>
</organism>
<keyword evidence="2" id="KW-1185">Reference proteome</keyword>
<gene>
    <name evidence="1" type="ORF">SAMN05421578_111153</name>
</gene>
<reference evidence="1 2" key="1">
    <citation type="submission" date="2017-01" db="EMBL/GenBank/DDBJ databases">
        <authorList>
            <person name="Varghese N."/>
            <person name="Submissions S."/>
        </authorList>
    </citation>
    <scope>NUCLEOTIDE SEQUENCE [LARGE SCALE GENOMIC DNA]</scope>
    <source>
        <strain evidence="1 2">ATCC 23464</strain>
    </source>
</reference>